<dbReference type="InterPro" id="IPR023765">
    <property type="entry name" value="SBP_5_CS"/>
</dbReference>
<dbReference type="InterPro" id="IPR000914">
    <property type="entry name" value="SBP_5_dom"/>
</dbReference>
<dbReference type="PANTHER" id="PTHR30290">
    <property type="entry name" value="PERIPLASMIC BINDING COMPONENT OF ABC TRANSPORTER"/>
    <property type="match status" value="1"/>
</dbReference>
<dbReference type="RefSeq" id="WP_236098989.1">
    <property type="nucleotide sequence ID" value="NZ_JAKGUD010000004.1"/>
</dbReference>
<protein>
    <submittedName>
        <fullName evidence="6">ABC transporter substrate-binding protein</fullName>
    </submittedName>
</protein>
<dbReference type="EMBL" id="JAKGUD010000004">
    <property type="protein sequence ID" value="MCF4142232.1"/>
    <property type="molecule type" value="Genomic_DNA"/>
</dbReference>
<feature type="domain" description="Solute-binding protein family 5" evidence="5">
    <location>
        <begin position="78"/>
        <end position="430"/>
    </location>
</feature>
<evidence type="ECO:0000313" key="6">
    <source>
        <dbReference type="EMBL" id="MCF4142232.1"/>
    </source>
</evidence>
<dbReference type="PANTHER" id="PTHR30290:SF9">
    <property type="entry name" value="OLIGOPEPTIDE-BINDING PROTEIN APPA"/>
    <property type="match status" value="1"/>
</dbReference>
<feature type="chain" id="PRO_5045091275" evidence="4">
    <location>
        <begin position="24"/>
        <end position="515"/>
    </location>
</feature>
<keyword evidence="7" id="KW-1185">Reference proteome</keyword>
<evidence type="ECO:0000256" key="3">
    <source>
        <dbReference type="ARBA" id="ARBA00022729"/>
    </source>
</evidence>
<gene>
    <name evidence="6" type="ORF">L2W38_05350</name>
</gene>
<dbReference type="Proteomes" id="UP001200430">
    <property type="component" value="Unassembled WGS sequence"/>
</dbReference>
<sequence>MKAKGIKLCAAFCAAALSAGLLAGNPAIAKEKKDPDTLTVANVYDAKTLDPFGTNDVASSGAMLHIYNRLVKLNDKDEVVGDLAEKVEQVDDLTYRFYLRKGVKFHNGEELKASDVVFSLKRSLSPSSGAVKHIVGAIDPDSIVALDDYTVEVKTLFPFAAFLPSMTHMGGGAILNEKAVTEAGDNYGMNPVGTGPFKLVEWNRGDKMVMERFEDYFGEKPAYKTLIIRAIPEGTNRTIELESGNVDIAYQITTNDVSRVEANKELKLLRLIDNSTTYLGFNCEKAPFDDVRVRQAITMALPTPQIIKAVLRGVGATAVGPIAPNVKYANPDLKPMPYDVKKAKALLAEAGYPDGFKASIWTNDKKARIDIATIAQNQLKKIGVDVDIQVLEWGAYLEGLTQKKHDMFIVGWTCQTPDPDMAVFAPFHSSMKGNNNFTFFGDDEVDALLEKGRVTPDGPERQQVYYDIQDALRNKGPWVFMYNDEQIIGTQDYVKGFTVSPFGFHDLSKVTFDGK</sequence>
<accession>A0ABS9EPZ5</accession>
<dbReference type="PIRSF" id="PIRSF002741">
    <property type="entry name" value="MppA"/>
    <property type="match status" value="1"/>
</dbReference>
<reference evidence="6 7" key="1">
    <citation type="submission" date="2022-01" db="EMBL/GenBank/DDBJ databases">
        <title>Dethiosulfovibrio faecalis sp. nov., a novel proteolytic, non-sulfur-reducing bacterium isolated from a marine aquaculture solid waste bioreactor.</title>
        <authorList>
            <person name="Grabowski S."/>
            <person name="Apolinario E."/>
            <person name="Schneider N."/>
            <person name="Marshall C.W."/>
            <person name="Sowers K.R."/>
        </authorList>
    </citation>
    <scope>NUCLEOTIDE SEQUENCE [LARGE SCALE GENOMIC DNA]</scope>
    <source>
        <strain evidence="6 7">DSM 12537</strain>
    </source>
</reference>
<proteinExistence type="inferred from homology"/>
<name>A0ABS9EPZ5_9BACT</name>
<dbReference type="Gene3D" id="3.10.105.10">
    <property type="entry name" value="Dipeptide-binding Protein, Domain 3"/>
    <property type="match status" value="1"/>
</dbReference>
<comment type="caution">
    <text evidence="6">The sequence shown here is derived from an EMBL/GenBank/DDBJ whole genome shotgun (WGS) entry which is preliminary data.</text>
</comment>
<evidence type="ECO:0000256" key="4">
    <source>
        <dbReference type="SAM" id="SignalP"/>
    </source>
</evidence>
<dbReference type="Pfam" id="PF00496">
    <property type="entry name" value="SBP_bac_5"/>
    <property type="match status" value="1"/>
</dbReference>
<evidence type="ECO:0000256" key="1">
    <source>
        <dbReference type="ARBA" id="ARBA00005695"/>
    </source>
</evidence>
<dbReference type="SUPFAM" id="SSF53850">
    <property type="entry name" value="Periplasmic binding protein-like II"/>
    <property type="match status" value="1"/>
</dbReference>
<evidence type="ECO:0000256" key="2">
    <source>
        <dbReference type="ARBA" id="ARBA00022448"/>
    </source>
</evidence>
<dbReference type="InterPro" id="IPR030678">
    <property type="entry name" value="Peptide/Ni-bd"/>
</dbReference>
<dbReference type="Gene3D" id="3.90.76.10">
    <property type="entry name" value="Dipeptide-binding Protein, Domain 1"/>
    <property type="match status" value="1"/>
</dbReference>
<organism evidence="6 7">
    <name type="scientific">Dethiosulfovibrio marinus</name>
    <dbReference type="NCBI Taxonomy" id="133532"/>
    <lineage>
        <taxon>Bacteria</taxon>
        <taxon>Thermotogati</taxon>
        <taxon>Synergistota</taxon>
        <taxon>Synergistia</taxon>
        <taxon>Synergistales</taxon>
        <taxon>Dethiosulfovibrionaceae</taxon>
        <taxon>Dethiosulfovibrio</taxon>
    </lineage>
</organism>
<dbReference type="PROSITE" id="PS01040">
    <property type="entry name" value="SBP_BACTERIAL_5"/>
    <property type="match status" value="1"/>
</dbReference>
<dbReference type="Gene3D" id="3.40.190.10">
    <property type="entry name" value="Periplasmic binding protein-like II"/>
    <property type="match status" value="1"/>
</dbReference>
<comment type="similarity">
    <text evidence="1">Belongs to the bacterial solute-binding protein 5 family.</text>
</comment>
<dbReference type="InterPro" id="IPR039424">
    <property type="entry name" value="SBP_5"/>
</dbReference>
<feature type="signal peptide" evidence="4">
    <location>
        <begin position="1"/>
        <end position="23"/>
    </location>
</feature>
<evidence type="ECO:0000259" key="5">
    <source>
        <dbReference type="Pfam" id="PF00496"/>
    </source>
</evidence>
<keyword evidence="2" id="KW-0813">Transport</keyword>
<evidence type="ECO:0000313" key="7">
    <source>
        <dbReference type="Proteomes" id="UP001200430"/>
    </source>
</evidence>
<keyword evidence="3 4" id="KW-0732">Signal</keyword>